<gene>
    <name evidence="2" type="ORF">Ahy_B06g085975</name>
</gene>
<proteinExistence type="predicted"/>
<keyword evidence="1" id="KW-0175">Coiled coil</keyword>
<reference evidence="2 3" key="1">
    <citation type="submission" date="2019-01" db="EMBL/GenBank/DDBJ databases">
        <title>Sequencing of cultivated peanut Arachis hypogaea provides insights into genome evolution and oil improvement.</title>
        <authorList>
            <person name="Chen X."/>
        </authorList>
    </citation>
    <scope>NUCLEOTIDE SEQUENCE [LARGE SCALE GENOMIC DNA]</scope>
    <source>
        <strain evidence="3">cv. Fuhuasheng</strain>
        <tissue evidence="2">Leaves</tissue>
    </source>
</reference>
<dbReference type="PANTHER" id="PTHR33710">
    <property type="entry name" value="BNAC02G09200D PROTEIN"/>
    <property type="match status" value="1"/>
</dbReference>
<dbReference type="AlphaFoldDB" id="A0A444YWC5"/>
<evidence type="ECO:0000313" key="3">
    <source>
        <dbReference type="Proteomes" id="UP000289738"/>
    </source>
</evidence>
<feature type="coiled-coil region" evidence="1">
    <location>
        <begin position="165"/>
        <end position="192"/>
    </location>
</feature>
<protein>
    <recommendedName>
        <fullName evidence="4">RNase H type-1 domain-containing protein</fullName>
    </recommendedName>
</protein>
<dbReference type="EMBL" id="SDMP01000016">
    <property type="protein sequence ID" value="RYR06188.1"/>
    <property type="molecule type" value="Genomic_DNA"/>
</dbReference>
<evidence type="ECO:0000313" key="2">
    <source>
        <dbReference type="EMBL" id="RYR06188.1"/>
    </source>
</evidence>
<evidence type="ECO:0000256" key="1">
    <source>
        <dbReference type="SAM" id="Coils"/>
    </source>
</evidence>
<dbReference type="Proteomes" id="UP000289738">
    <property type="component" value="Chromosome B06"/>
</dbReference>
<evidence type="ECO:0008006" key="4">
    <source>
        <dbReference type="Google" id="ProtNLM"/>
    </source>
</evidence>
<keyword evidence="3" id="KW-1185">Reference proteome</keyword>
<organism evidence="2 3">
    <name type="scientific">Arachis hypogaea</name>
    <name type="common">Peanut</name>
    <dbReference type="NCBI Taxonomy" id="3818"/>
    <lineage>
        <taxon>Eukaryota</taxon>
        <taxon>Viridiplantae</taxon>
        <taxon>Streptophyta</taxon>
        <taxon>Embryophyta</taxon>
        <taxon>Tracheophyta</taxon>
        <taxon>Spermatophyta</taxon>
        <taxon>Magnoliopsida</taxon>
        <taxon>eudicotyledons</taxon>
        <taxon>Gunneridae</taxon>
        <taxon>Pentapetalae</taxon>
        <taxon>rosids</taxon>
        <taxon>fabids</taxon>
        <taxon>Fabales</taxon>
        <taxon>Fabaceae</taxon>
        <taxon>Papilionoideae</taxon>
        <taxon>50 kb inversion clade</taxon>
        <taxon>dalbergioids sensu lato</taxon>
        <taxon>Dalbergieae</taxon>
        <taxon>Pterocarpus clade</taxon>
        <taxon>Arachis</taxon>
    </lineage>
</organism>
<name>A0A444YWC5_ARAHY</name>
<dbReference type="PANTHER" id="PTHR33710:SF71">
    <property type="entry name" value="ENDONUCLEASE_EXONUCLEASE_PHOSPHATASE DOMAIN-CONTAINING PROTEIN"/>
    <property type="match status" value="1"/>
</dbReference>
<accession>A0A444YWC5</accession>
<sequence>MDINLKGRKFTWFSNPMNGFVTRERLDKVIVKWEWRRLYQNATLTALPAIEFDHCPLVLRLQPKKNFERYFKEGIETTKHVILLCPWTTATWFGVQSQRLPTLETIKSFVEWLLEMCRKIRGQAKEEAEDLIGRIGMLSWEIRKTRNQTIFRNTNPNPNATIIRAKILESEIREAMQRKEKLRQNHNKSISRRSITWRPPPGDWLKANVDDAYSRSTAEGATAVVIRDNSGRLLTGESM</sequence>
<dbReference type="STRING" id="3818.A0A444YWC5"/>
<comment type="caution">
    <text evidence="2">The sequence shown here is derived from an EMBL/GenBank/DDBJ whole genome shotgun (WGS) entry which is preliminary data.</text>
</comment>